<feature type="region of interest" description="Disordered" evidence="1">
    <location>
        <begin position="23"/>
        <end position="149"/>
    </location>
</feature>
<keyword evidence="4" id="KW-1185">Reference proteome</keyword>
<evidence type="ECO:0000313" key="4">
    <source>
        <dbReference type="Proteomes" id="UP000054851"/>
    </source>
</evidence>
<dbReference type="Proteomes" id="UP000054851">
    <property type="component" value="Unassembled WGS sequence"/>
</dbReference>
<feature type="compositionally biased region" description="Low complexity" evidence="1">
    <location>
        <begin position="99"/>
        <end position="110"/>
    </location>
</feature>
<feature type="compositionally biased region" description="Basic and acidic residues" evidence="1">
    <location>
        <begin position="111"/>
        <end position="131"/>
    </location>
</feature>
<evidence type="ECO:0000313" key="3">
    <source>
        <dbReference type="EMBL" id="SAK88441.1"/>
    </source>
</evidence>
<dbReference type="AlphaFoldDB" id="A0A158D1U5"/>
<protein>
    <submittedName>
        <fullName evidence="3">Uncharacterized protein</fullName>
    </submittedName>
</protein>
<comment type="caution">
    <text evidence="3">The sequence shown here is derived from an EMBL/GenBank/DDBJ whole genome shotgun (WGS) entry which is preliminary data.</text>
</comment>
<evidence type="ECO:0000256" key="1">
    <source>
        <dbReference type="SAM" id="MobiDB-lite"/>
    </source>
</evidence>
<dbReference type="OrthoDB" id="9027157at2"/>
<evidence type="ECO:0000256" key="2">
    <source>
        <dbReference type="SAM" id="SignalP"/>
    </source>
</evidence>
<dbReference type="EMBL" id="FCOA02000032">
    <property type="protein sequence ID" value="SAK88441.1"/>
    <property type="molecule type" value="Genomic_DNA"/>
</dbReference>
<feature type="chain" id="PRO_5007623644" evidence="2">
    <location>
        <begin position="24"/>
        <end position="149"/>
    </location>
</feature>
<keyword evidence="2" id="KW-0732">Signal</keyword>
<dbReference type="RefSeq" id="WP_061171329.1">
    <property type="nucleotide sequence ID" value="NZ_FCOA02000032.1"/>
</dbReference>
<accession>A0A158D1U5</accession>
<gene>
    <name evidence="3" type="ORF">AWB79_06299</name>
</gene>
<sequence length="149" mass="15652">MTRARILLIGSAIATFAASGAYAQTTAQPQPMQPQTMQPMQAAPGAAAPGQMPVQAQQPVTPAQQNLVAPAPTDPLVQRRNANAQANAEYKASKKASKAELAAQSKQAKAQYKEEVKNAKVNRKADKDAAKAELNATEPNAPKDAGLQH</sequence>
<reference evidence="3" key="1">
    <citation type="submission" date="2016-01" db="EMBL/GenBank/DDBJ databases">
        <authorList>
            <person name="Peeters C."/>
        </authorList>
    </citation>
    <scope>NUCLEOTIDE SEQUENCE</scope>
    <source>
        <strain evidence="3">LMG 29322</strain>
    </source>
</reference>
<proteinExistence type="predicted"/>
<name>A0A158D1U5_9BURK</name>
<feature type="signal peptide" evidence="2">
    <location>
        <begin position="1"/>
        <end position="23"/>
    </location>
</feature>
<feature type="compositionally biased region" description="Low complexity" evidence="1">
    <location>
        <begin position="78"/>
        <end position="90"/>
    </location>
</feature>
<organism evidence="3 4">
    <name type="scientific">Caballeronia hypogeia</name>
    <dbReference type="NCBI Taxonomy" id="1777140"/>
    <lineage>
        <taxon>Bacteria</taxon>
        <taxon>Pseudomonadati</taxon>
        <taxon>Pseudomonadota</taxon>
        <taxon>Betaproteobacteria</taxon>
        <taxon>Burkholderiales</taxon>
        <taxon>Burkholderiaceae</taxon>
        <taxon>Caballeronia</taxon>
    </lineage>
</organism>
<feature type="compositionally biased region" description="Low complexity" evidence="1">
    <location>
        <begin position="23"/>
        <end position="65"/>
    </location>
</feature>